<feature type="region of interest" description="Disordered" evidence="1">
    <location>
        <begin position="1"/>
        <end position="27"/>
    </location>
</feature>
<comment type="caution">
    <text evidence="2">The sequence shown here is derived from an EMBL/GenBank/DDBJ whole genome shotgun (WGS) entry which is preliminary data.</text>
</comment>
<dbReference type="Proteomes" id="UP000639403">
    <property type="component" value="Unassembled WGS sequence"/>
</dbReference>
<sequence length="27" mass="2962">MTARDPVDKRARRAVAPVVPTSSSRTH</sequence>
<reference evidence="2" key="2">
    <citation type="journal article" name="Front. Microbiol.">
        <title>Degradative Capacity of Two Strains of Rhodonia placenta: From Phenotype to Genotype.</title>
        <authorList>
            <person name="Kolle M."/>
            <person name="Horta M.A.C."/>
            <person name="Nowrousian M."/>
            <person name="Ohm R.A."/>
            <person name="Benz J.P."/>
            <person name="Pilgard A."/>
        </authorList>
    </citation>
    <scope>NUCLEOTIDE SEQUENCE</scope>
    <source>
        <strain evidence="2">FPRL280</strain>
    </source>
</reference>
<accession>A0A8H7P1A9</accession>
<evidence type="ECO:0000256" key="1">
    <source>
        <dbReference type="SAM" id="MobiDB-lite"/>
    </source>
</evidence>
<dbReference type="EMBL" id="JADOXO010000119">
    <property type="protein sequence ID" value="KAF9812873.1"/>
    <property type="molecule type" value="Genomic_DNA"/>
</dbReference>
<protein>
    <submittedName>
        <fullName evidence="2">Uncharacterized protein</fullName>
    </submittedName>
</protein>
<gene>
    <name evidence="2" type="ORF">IEO21_05924</name>
</gene>
<evidence type="ECO:0000313" key="2">
    <source>
        <dbReference type="EMBL" id="KAF9812873.1"/>
    </source>
</evidence>
<evidence type="ECO:0000313" key="3">
    <source>
        <dbReference type="Proteomes" id="UP000639403"/>
    </source>
</evidence>
<organism evidence="2 3">
    <name type="scientific">Rhodonia placenta</name>
    <dbReference type="NCBI Taxonomy" id="104341"/>
    <lineage>
        <taxon>Eukaryota</taxon>
        <taxon>Fungi</taxon>
        <taxon>Dikarya</taxon>
        <taxon>Basidiomycota</taxon>
        <taxon>Agaricomycotina</taxon>
        <taxon>Agaricomycetes</taxon>
        <taxon>Polyporales</taxon>
        <taxon>Adustoporiaceae</taxon>
        <taxon>Rhodonia</taxon>
    </lineage>
</organism>
<proteinExistence type="predicted"/>
<dbReference type="AlphaFoldDB" id="A0A8H7P1A9"/>
<reference evidence="2" key="1">
    <citation type="submission" date="2020-11" db="EMBL/GenBank/DDBJ databases">
        <authorList>
            <person name="Koelle M."/>
            <person name="Horta M.A.C."/>
            <person name="Nowrousian M."/>
            <person name="Ohm R.A."/>
            <person name="Benz P."/>
            <person name="Pilgard A."/>
        </authorList>
    </citation>
    <scope>NUCLEOTIDE SEQUENCE</scope>
    <source>
        <strain evidence="2">FPRL280</strain>
    </source>
</reference>
<name>A0A8H7P1A9_9APHY</name>